<evidence type="ECO:0000256" key="2">
    <source>
        <dbReference type="ARBA" id="ARBA00023125"/>
    </source>
</evidence>
<dbReference type="InterPro" id="IPR036388">
    <property type="entry name" value="WH-like_DNA-bd_sf"/>
</dbReference>
<keyword evidence="2" id="KW-0238">DNA-binding</keyword>
<dbReference type="PANTHER" id="PTHR43537">
    <property type="entry name" value="TRANSCRIPTIONAL REGULATOR, GNTR FAMILY"/>
    <property type="match status" value="1"/>
</dbReference>
<reference evidence="6" key="1">
    <citation type="journal article" date="2010" name="PLoS ONE">
        <title>The complete genome sequence of Cupriavidus metallidurans strain CH34, a master survivalist in harsh and anthropogenic environments.</title>
        <authorList>
            <person name="Janssen P.J."/>
            <person name="Van Houdt R."/>
            <person name="Moors H."/>
            <person name="Monsieurs P."/>
            <person name="Morin N."/>
            <person name="Michaux A."/>
            <person name="Benotmane M.A."/>
            <person name="Leys N."/>
            <person name="Vallaeys T."/>
            <person name="Lapidus A."/>
            <person name="Monchy S."/>
            <person name="Medigue C."/>
            <person name="Taghavi S."/>
            <person name="McCorkle S."/>
            <person name="Dunn J."/>
            <person name="van der Lelie D."/>
            <person name="Mergeay M."/>
        </authorList>
    </citation>
    <scope>NUCLEOTIDE SEQUENCE [LARGE SCALE GENOMIC DNA]</scope>
    <source>
        <strain evidence="6">ATCC 43123 / DSM 2839 / NBRC 102507 / CH34</strain>
    </source>
</reference>
<dbReference type="Pfam" id="PF07729">
    <property type="entry name" value="FCD"/>
    <property type="match status" value="1"/>
</dbReference>
<dbReference type="HOGENOM" id="CLU_017584_5_1_4"/>
<evidence type="ECO:0000256" key="3">
    <source>
        <dbReference type="ARBA" id="ARBA00023163"/>
    </source>
</evidence>
<dbReference type="SUPFAM" id="SSF48008">
    <property type="entry name" value="GntR ligand-binding domain-like"/>
    <property type="match status" value="1"/>
</dbReference>
<dbReference type="EMBL" id="CP000352">
    <property type="protein sequence ID" value="ABF08808.1"/>
    <property type="molecule type" value="Genomic_DNA"/>
</dbReference>
<keyword evidence="3" id="KW-0804">Transcription</keyword>
<evidence type="ECO:0000313" key="5">
    <source>
        <dbReference type="EMBL" id="ABF08808.1"/>
    </source>
</evidence>
<dbReference type="KEGG" id="rme:Rmet_1929"/>
<dbReference type="InterPro" id="IPR011711">
    <property type="entry name" value="GntR_C"/>
</dbReference>
<feature type="domain" description="HTH gntR-type" evidence="4">
    <location>
        <begin position="42"/>
        <end position="109"/>
    </location>
</feature>
<evidence type="ECO:0000313" key="6">
    <source>
        <dbReference type="Proteomes" id="UP000002429"/>
    </source>
</evidence>
<accession>Q1LM18</accession>
<dbReference type="PANTHER" id="PTHR43537:SF24">
    <property type="entry name" value="GLUCONATE OPERON TRANSCRIPTIONAL REPRESSOR"/>
    <property type="match status" value="1"/>
</dbReference>
<evidence type="ECO:0000259" key="4">
    <source>
        <dbReference type="PROSITE" id="PS50949"/>
    </source>
</evidence>
<dbReference type="CDD" id="cd07377">
    <property type="entry name" value="WHTH_GntR"/>
    <property type="match status" value="1"/>
</dbReference>
<dbReference type="Pfam" id="PF00392">
    <property type="entry name" value="GntR"/>
    <property type="match status" value="1"/>
</dbReference>
<dbReference type="InterPro" id="IPR036390">
    <property type="entry name" value="WH_DNA-bd_sf"/>
</dbReference>
<dbReference type="SUPFAM" id="SSF46785">
    <property type="entry name" value="Winged helix' DNA-binding domain"/>
    <property type="match status" value="1"/>
</dbReference>
<dbReference type="STRING" id="266264.Rmet_1929"/>
<dbReference type="Gene3D" id="1.20.120.530">
    <property type="entry name" value="GntR ligand-binding domain-like"/>
    <property type="match status" value="1"/>
</dbReference>
<dbReference type="GO" id="GO:0003700">
    <property type="term" value="F:DNA-binding transcription factor activity"/>
    <property type="evidence" value="ECO:0007669"/>
    <property type="project" value="InterPro"/>
</dbReference>
<dbReference type="Proteomes" id="UP000002429">
    <property type="component" value="Chromosome"/>
</dbReference>
<dbReference type="Gene3D" id="1.10.10.10">
    <property type="entry name" value="Winged helix-like DNA-binding domain superfamily/Winged helix DNA-binding domain"/>
    <property type="match status" value="1"/>
</dbReference>
<dbReference type="eggNOG" id="COG1802">
    <property type="taxonomic scope" value="Bacteria"/>
</dbReference>
<dbReference type="InterPro" id="IPR008920">
    <property type="entry name" value="TF_FadR/GntR_C"/>
</dbReference>
<sequence>MKYHTSITATSNRFRSAVANPIRLVGAADAEPTIPTPAQSGAAMREHAYTEIKRRIISCEFRPGEPLNEAQVAALLGLGRTPVHQALHRLEVEGLVSILPRKGVLVTPLSLNEVLDMIEVRATNEVLCATLACERGHDSDFKAMRDIVDRSPELIARRDIPALAALDLKFHTAMSAASRNRVLADLLRGLHEKQARFWFLSLSDPQHLENVYQEHLEIVNALERRDVPAVREAIREHIDEFRKNIIRTL</sequence>
<dbReference type="SMART" id="SM00895">
    <property type="entry name" value="FCD"/>
    <property type="match status" value="1"/>
</dbReference>
<dbReference type="GO" id="GO:0003677">
    <property type="term" value="F:DNA binding"/>
    <property type="evidence" value="ECO:0007669"/>
    <property type="project" value="UniProtKB-KW"/>
</dbReference>
<gene>
    <name evidence="5" type="ordered locus">Rmet_1929</name>
</gene>
<dbReference type="InterPro" id="IPR000524">
    <property type="entry name" value="Tscrpt_reg_HTH_GntR"/>
</dbReference>
<protein>
    <submittedName>
        <fullName evidence="5">Regulatory protein GntR, HTH</fullName>
    </submittedName>
</protein>
<keyword evidence="6" id="KW-1185">Reference proteome</keyword>
<evidence type="ECO:0000256" key="1">
    <source>
        <dbReference type="ARBA" id="ARBA00023015"/>
    </source>
</evidence>
<keyword evidence="1" id="KW-0805">Transcription regulation</keyword>
<proteinExistence type="predicted"/>
<dbReference type="AlphaFoldDB" id="Q1LM18"/>
<dbReference type="PROSITE" id="PS50949">
    <property type="entry name" value="HTH_GNTR"/>
    <property type="match status" value="1"/>
</dbReference>
<dbReference type="SMART" id="SM00345">
    <property type="entry name" value="HTH_GNTR"/>
    <property type="match status" value="1"/>
</dbReference>
<organism evidence="5 6">
    <name type="scientific">Cupriavidus metallidurans (strain ATCC 43123 / DSM 2839 / NBRC 102507 / CH34)</name>
    <name type="common">Ralstonia metallidurans</name>
    <dbReference type="NCBI Taxonomy" id="266264"/>
    <lineage>
        <taxon>Bacteria</taxon>
        <taxon>Pseudomonadati</taxon>
        <taxon>Pseudomonadota</taxon>
        <taxon>Betaproteobacteria</taxon>
        <taxon>Burkholderiales</taxon>
        <taxon>Burkholderiaceae</taxon>
        <taxon>Cupriavidus</taxon>
    </lineage>
</organism>
<name>Q1LM18_CUPMC</name>